<dbReference type="GeneTree" id="ENSGT00990000206730"/>
<reference evidence="3" key="1">
    <citation type="journal article" date="2014" name="PLoS ONE">
        <title>The genome and linkage map of the northern pike (Esox lucius): conserved synteny revealed between the salmonid sister group and the Neoteleostei.</title>
        <authorList>
            <person name="Rondeau E.B."/>
            <person name="Minkley D.R."/>
            <person name="Leong J.S."/>
            <person name="Messmer A.M."/>
            <person name="Jantzen J.R."/>
            <person name="von Schalburg K.R."/>
            <person name="Lemon C."/>
            <person name="Bird N.H."/>
            <person name="Koop B.F."/>
        </authorList>
    </citation>
    <scope>NUCLEOTIDE SEQUENCE</scope>
</reference>
<evidence type="ECO:0000313" key="2">
    <source>
        <dbReference type="Ensembl" id="ENSELUP00000000195.2"/>
    </source>
</evidence>
<proteinExistence type="predicted"/>
<keyword evidence="3" id="KW-1185">Reference proteome</keyword>
<dbReference type="Proteomes" id="UP000265140">
    <property type="component" value="Chromosome 23"/>
</dbReference>
<reference evidence="2" key="4">
    <citation type="submission" date="2025-09" db="UniProtKB">
        <authorList>
            <consortium name="Ensembl"/>
        </authorList>
    </citation>
    <scope>IDENTIFICATION</scope>
</reference>
<reference evidence="2" key="2">
    <citation type="submission" date="2020-02" db="EMBL/GenBank/DDBJ databases">
        <title>Esox lucius (northern pike) genome, fEsoLuc1, primary haplotype.</title>
        <authorList>
            <person name="Myers G."/>
            <person name="Karagic N."/>
            <person name="Meyer A."/>
            <person name="Pippel M."/>
            <person name="Reichard M."/>
            <person name="Winkler S."/>
            <person name="Tracey A."/>
            <person name="Sims Y."/>
            <person name="Howe K."/>
            <person name="Rhie A."/>
            <person name="Formenti G."/>
            <person name="Durbin R."/>
            <person name="Fedrigo O."/>
            <person name="Jarvis E.D."/>
        </authorList>
    </citation>
    <scope>NUCLEOTIDE SEQUENCE [LARGE SCALE GENOMIC DNA]</scope>
</reference>
<protein>
    <submittedName>
        <fullName evidence="2">Uncharacterized protein</fullName>
    </submittedName>
</protein>
<sequence>MHLSVVLLCLALEVAGLVCLPLQGHNSRRVNESRAKIEMLIKTTLFHISQDLSQVPHKYCTSHTPLTQLCCITGLATIWCSLGDLEEGLKGSVYQQVYEDVSGMRTWVQTLSQAKDCPPLNKKDEWASNTAKQSLVEGKKYMEALNLNRDKLKIC</sequence>
<dbReference type="OMA" id="QITLVHI"/>
<feature type="signal peptide" evidence="1">
    <location>
        <begin position="1"/>
        <end position="16"/>
    </location>
</feature>
<dbReference type="AlphaFoldDB" id="A0A3P8X778"/>
<dbReference type="Ensembl" id="ENSELUT00000019481.3">
    <property type="protein sequence ID" value="ENSELUP00000000195.2"/>
    <property type="gene ID" value="ENSELUG00000001808.3"/>
</dbReference>
<reference evidence="2" key="3">
    <citation type="submission" date="2025-08" db="UniProtKB">
        <authorList>
            <consortium name="Ensembl"/>
        </authorList>
    </citation>
    <scope>IDENTIFICATION</scope>
</reference>
<keyword evidence="1" id="KW-0732">Signal</keyword>
<feature type="chain" id="PRO_5027729999" evidence="1">
    <location>
        <begin position="17"/>
        <end position="155"/>
    </location>
</feature>
<evidence type="ECO:0000313" key="3">
    <source>
        <dbReference type="Proteomes" id="UP000265140"/>
    </source>
</evidence>
<evidence type="ECO:0000256" key="1">
    <source>
        <dbReference type="SAM" id="SignalP"/>
    </source>
</evidence>
<accession>A0A3P8X778</accession>
<dbReference type="InParanoid" id="A0A3P8X778"/>
<organism evidence="2 3">
    <name type="scientific">Esox lucius</name>
    <name type="common">Northern pike</name>
    <dbReference type="NCBI Taxonomy" id="8010"/>
    <lineage>
        <taxon>Eukaryota</taxon>
        <taxon>Metazoa</taxon>
        <taxon>Chordata</taxon>
        <taxon>Craniata</taxon>
        <taxon>Vertebrata</taxon>
        <taxon>Euteleostomi</taxon>
        <taxon>Actinopterygii</taxon>
        <taxon>Neopterygii</taxon>
        <taxon>Teleostei</taxon>
        <taxon>Protacanthopterygii</taxon>
        <taxon>Esociformes</taxon>
        <taxon>Esocidae</taxon>
        <taxon>Esox</taxon>
    </lineage>
</organism>
<name>A0A3P8X778_ESOLU</name>